<dbReference type="HOGENOM" id="CLU_1264699_0_0_5"/>
<reference evidence="7 8" key="1">
    <citation type="submission" date="2012-04" db="EMBL/GenBank/DDBJ databases">
        <title>The Genome Sequence of Afipia clevelandensis ATCC 49720.</title>
        <authorList>
            <consortium name="The Broad Institute Genome Sequencing Platform"/>
            <person name="Earl A."/>
            <person name="Ward D."/>
            <person name="Feldgarden M."/>
            <person name="Gevers D."/>
            <person name="Huys G."/>
            <person name="Walker B."/>
            <person name="Young S.K."/>
            <person name="Zeng Q."/>
            <person name="Gargeya S."/>
            <person name="Fitzgerald M."/>
            <person name="Haas B."/>
            <person name="Abouelleil A."/>
            <person name="Alvarado L."/>
            <person name="Arachchi H.M."/>
            <person name="Berlin A."/>
            <person name="Chapman S.B."/>
            <person name="Goldberg J."/>
            <person name="Griggs A."/>
            <person name="Gujja S."/>
            <person name="Hansen M."/>
            <person name="Howarth C."/>
            <person name="Imamovic A."/>
            <person name="Larimer J."/>
            <person name="McCowen C."/>
            <person name="Montmayeur A."/>
            <person name="Murphy C."/>
            <person name="Neiman D."/>
            <person name="Pearson M."/>
            <person name="Priest M."/>
            <person name="Roberts A."/>
            <person name="Saif S."/>
            <person name="Shea T."/>
            <person name="Sisk P."/>
            <person name="Sykes S."/>
            <person name="Wortman J."/>
            <person name="Nusbaum C."/>
            <person name="Birren B."/>
        </authorList>
    </citation>
    <scope>NUCLEOTIDE SEQUENCE [LARGE SCALE GENOMIC DNA]</scope>
    <source>
        <strain evidence="7 8">ATCC 49720</strain>
    </source>
</reference>
<feature type="transmembrane region" description="Helical" evidence="6">
    <location>
        <begin position="159"/>
        <end position="181"/>
    </location>
</feature>
<evidence type="ECO:0000256" key="3">
    <source>
        <dbReference type="ARBA" id="ARBA00022692"/>
    </source>
</evidence>
<keyword evidence="5 6" id="KW-0472">Membrane</keyword>
<name>K8NRT9_9BRAD</name>
<dbReference type="Proteomes" id="UP000001095">
    <property type="component" value="Unassembled WGS sequence"/>
</dbReference>
<proteinExistence type="predicted"/>
<evidence type="ECO:0008006" key="9">
    <source>
        <dbReference type="Google" id="ProtNLM"/>
    </source>
</evidence>
<keyword evidence="8" id="KW-1185">Reference proteome</keyword>
<comment type="subcellular location">
    <subcellularLocation>
        <location evidence="1">Cell membrane</location>
        <topology evidence="1">Multi-pass membrane protein</topology>
    </subcellularLocation>
</comment>
<evidence type="ECO:0000256" key="4">
    <source>
        <dbReference type="ARBA" id="ARBA00022989"/>
    </source>
</evidence>
<evidence type="ECO:0000256" key="1">
    <source>
        <dbReference type="ARBA" id="ARBA00004651"/>
    </source>
</evidence>
<dbReference type="PANTHER" id="PTHR42709:SF6">
    <property type="entry name" value="UNDECAPRENYL PHOSPHATE TRANSPORTER A"/>
    <property type="match status" value="1"/>
</dbReference>
<keyword evidence="3 6" id="KW-0812">Transmembrane</keyword>
<gene>
    <name evidence="7" type="ORF">HMPREF9696_04037</name>
</gene>
<dbReference type="PANTHER" id="PTHR42709">
    <property type="entry name" value="ALKALINE PHOSPHATASE LIKE PROTEIN"/>
    <property type="match status" value="1"/>
</dbReference>
<organism evidence="7 8">
    <name type="scientific">Afipia clevelandensis ATCC 49720</name>
    <dbReference type="NCBI Taxonomy" id="883079"/>
    <lineage>
        <taxon>Bacteria</taxon>
        <taxon>Pseudomonadati</taxon>
        <taxon>Pseudomonadota</taxon>
        <taxon>Alphaproteobacteria</taxon>
        <taxon>Hyphomicrobiales</taxon>
        <taxon>Nitrobacteraceae</taxon>
        <taxon>Afipia</taxon>
    </lineage>
</organism>
<keyword evidence="2" id="KW-1003">Cell membrane</keyword>
<dbReference type="PATRIC" id="fig|883079.3.peg.4120"/>
<protein>
    <recommendedName>
        <fullName evidence="9">Membrane-associated protein</fullName>
    </recommendedName>
</protein>
<accession>K8NRT9</accession>
<evidence type="ECO:0000256" key="6">
    <source>
        <dbReference type="SAM" id="Phobius"/>
    </source>
</evidence>
<evidence type="ECO:0000256" key="2">
    <source>
        <dbReference type="ARBA" id="ARBA00022475"/>
    </source>
</evidence>
<dbReference type="GO" id="GO:0005886">
    <property type="term" value="C:plasma membrane"/>
    <property type="evidence" value="ECO:0007669"/>
    <property type="project" value="UniProtKB-SubCell"/>
</dbReference>
<feature type="transmembrane region" description="Helical" evidence="6">
    <location>
        <begin position="79"/>
        <end position="100"/>
    </location>
</feature>
<evidence type="ECO:0000313" key="8">
    <source>
        <dbReference type="Proteomes" id="UP000001095"/>
    </source>
</evidence>
<feature type="transmembrane region" description="Helical" evidence="6">
    <location>
        <begin position="187"/>
        <end position="208"/>
    </location>
</feature>
<dbReference type="EMBL" id="AGWY01000018">
    <property type="protein sequence ID" value="EKS31816.1"/>
    <property type="molecule type" value="Genomic_DNA"/>
</dbReference>
<dbReference type="AlphaFoldDB" id="K8NRT9"/>
<dbReference type="InterPro" id="IPR051311">
    <property type="entry name" value="DedA_domain"/>
</dbReference>
<evidence type="ECO:0000313" key="7">
    <source>
        <dbReference type="EMBL" id="EKS31816.1"/>
    </source>
</evidence>
<sequence>MPFAIAVFACLLYGVWIILDLPPEQRVIEIAREYFSRFGLAIIIVSSFIEGLLIAGLYFPGSIVFFLGLIVASDDVGQVAKVAVFAIIGIWTAYVANFYIGRFGWYRILIAFGLQEPLDNAKGKLERHGLSAIAMTFWHPNIGAVVSTAAGVLQFRARAFLPASFLAVAFWLSCWSILVFWLGPNAISILGFRVLIILLLIWMTYRFLMARYRPGVRD</sequence>
<keyword evidence="4 6" id="KW-1133">Transmembrane helix</keyword>
<comment type="caution">
    <text evidence="7">The sequence shown here is derived from an EMBL/GenBank/DDBJ whole genome shotgun (WGS) entry which is preliminary data.</text>
</comment>
<evidence type="ECO:0000256" key="5">
    <source>
        <dbReference type="ARBA" id="ARBA00023136"/>
    </source>
</evidence>
<feature type="transmembrane region" description="Helical" evidence="6">
    <location>
        <begin position="34"/>
        <end position="59"/>
    </location>
</feature>
<feature type="transmembrane region" description="Helical" evidence="6">
    <location>
        <begin position="6"/>
        <end position="22"/>
    </location>
</feature>